<dbReference type="PANTHER" id="PTHR24115:SF1008">
    <property type="entry name" value="KINESIN-LIKE PROTEIN SUBITO"/>
    <property type="match status" value="1"/>
</dbReference>
<dbReference type="Gene3D" id="1.20.5.170">
    <property type="match status" value="1"/>
</dbReference>
<evidence type="ECO:0000256" key="5">
    <source>
        <dbReference type="PROSITE-ProRule" id="PRU00283"/>
    </source>
</evidence>
<dbReference type="InterPro" id="IPR001752">
    <property type="entry name" value="Kinesin_motor_dom"/>
</dbReference>
<dbReference type="SUPFAM" id="SSF52540">
    <property type="entry name" value="P-loop containing nucleoside triphosphate hydrolases"/>
    <property type="match status" value="1"/>
</dbReference>
<dbReference type="GO" id="GO:0005524">
    <property type="term" value="F:ATP binding"/>
    <property type="evidence" value="ECO:0007669"/>
    <property type="project" value="UniProtKB-UniRule"/>
</dbReference>
<dbReference type="SMART" id="SM00129">
    <property type="entry name" value="KISc"/>
    <property type="match status" value="1"/>
</dbReference>
<dbReference type="Pfam" id="PF00225">
    <property type="entry name" value="Kinesin"/>
    <property type="match status" value="1"/>
</dbReference>
<evidence type="ECO:0000256" key="3">
    <source>
        <dbReference type="ARBA" id="ARBA00022840"/>
    </source>
</evidence>
<dbReference type="AlphaFoldDB" id="A0A178EPM5"/>
<protein>
    <submittedName>
        <fullName evidence="8">Kinesin family protein</fullName>
    </submittedName>
</protein>
<accession>A0A178EPM5</accession>
<dbReference type="EMBL" id="LHPM01000019">
    <property type="protein sequence ID" value="OAL61994.1"/>
    <property type="molecule type" value="Genomic_DNA"/>
</dbReference>
<dbReference type="InterPro" id="IPR027417">
    <property type="entry name" value="P-loop_NTPase"/>
</dbReference>
<proteinExistence type="inferred from homology"/>
<dbReference type="Proteomes" id="UP000243015">
    <property type="component" value="Unassembled WGS sequence"/>
</dbReference>
<gene>
    <name evidence="8" type="ORF">A7C99_6565</name>
</gene>
<comment type="caution">
    <text evidence="8">The sequence shown here is derived from an EMBL/GenBank/DDBJ whole genome shotgun (WGS) entry which is preliminary data.</text>
</comment>
<feature type="compositionally biased region" description="Polar residues" evidence="6">
    <location>
        <begin position="190"/>
        <end position="209"/>
    </location>
</feature>
<dbReference type="GO" id="GO:0016887">
    <property type="term" value="F:ATP hydrolysis activity"/>
    <property type="evidence" value="ECO:0007669"/>
    <property type="project" value="TreeGrafter"/>
</dbReference>
<organism evidence="8 9">
    <name type="scientific">Trichophyton rubrum</name>
    <name type="common">Athlete's foot fungus</name>
    <name type="synonym">Epidermophyton rubrum</name>
    <dbReference type="NCBI Taxonomy" id="5551"/>
    <lineage>
        <taxon>Eukaryota</taxon>
        <taxon>Fungi</taxon>
        <taxon>Dikarya</taxon>
        <taxon>Ascomycota</taxon>
        <taxon>Pezizomycotina</taxon>
        <taxon>Eurotiomycetes</taxon>
        <taxon>Eurotiomycetidae</taxon>
        <taxon>Onygenales</taxon>
        <taxon>Arthrodermataceae</taxon>
        <taxon>Trichophyton</taxon>
    </lineage>
</organism>
<evidence type="ECO:0000256" key="6">
    <source>
        <dbReference type="SAM" id="MobiDB-lite"/>
    </source>
</evidence>
<dbReference type="PRINTS" id="PR00380">
    <property type="entry name" value="KINESINHEAVY"/>
</dbReference>
<dbReference type="FunFam" id="3.40.850.10:FF:000091">
    <property type="entry name" value="Kinesin family protein"/>
    <property type="match status" value="1"/>
</dbReference>
<keyword evidence="4 5" id="KW-0505">Motor protein</keyword>
<feature type="region of interest" description="Disordered" evidence="6">
    <location>
        <begin position="485"/>
        <end position="504"/>
    </location>
</feature>
<dbReference type="PANTHER" id="PTHR24115">
    <property type="entry name" value="KINESIN-RELATED"/>
    <property type="match status" value="1"/>
</dbReference>
<dbReference type="GO" id="GO:0008017">
    <property type="term" value="F:microtubule binding"/>
    <property type="evidence" value="ECO:0007669"/>
    <property type="project" value="InterPro"/>
</dbReference>
<dbReference type="GO" id="GO:0003777">
    <property type="term" value="F:microtubule motor activity"/>
    <property type="evidence" value="ECO:0007669"/>
    <property type="project" value="InterPro"/>
</dbReference>
<feature type="binding site" evidence="5">
    <location>
        <begin position="108"/>
        <end position="115"/>
    </location>
    <ligand>
        <name>ATP</name>
        <dbReference type="ChEBI" id="CHEBI:30616"/>
    </ligand>
</feature>
<dbReference type="FunFam" id="3.40.850.10:FF:000120">
    <property type="entry name" value="Kinesin family protein"/>
    <property type="match status" value="1"/>
</dbReference>
<keyword evidence="1" id="KW-0493">Microtubule</keyword>
<feature type="compositionally biased region" description="Basic residues" evidence="6">
    <location>
        <begin position="643"/>
        <end position="652"/>
    </location>
</feature>
<dbReference type="GO" id="GO:0005634">
    <property type="term" value="C:nucleus"/>
    <property type="evidence" value="ECO:0007669"/>
    <property type="project" value="TreeGrafter"/>
</dbReference>
<keyword evidence="2 5" id="KW-0547">Nucleotide-binding</keyword>
<feature type="region of interest" description="Disordered" evidence="6">
    <location>
        <begin position="264"/>
        <end position="283"/>
    </location>
</feature>
<dbReference type="InterPro" id="IPR027640">
    <property type="entry name" value="Kinesin-like_fam"/>
</dbReference>
<evidence type="ECO:0000259" key="7">
    <source>
        <dbReference type="PROSITE" id="PS50067"/>
    </source>
</evidence>
<comment type="similarity">
    <text evidence="5">Belongs to the TRAFAC class myosin-kinesin ATPase superfamily. Kinesin family.</text>
</comment>
<feature type="region of interest" description="Disordered" evidence="6">
    <location>
        <begin position="190"/>
        <end position="228"/>
    </location>
</feature>
<dbReference type="PROSITE" id="PS50067">
    <property type="entry name" value="KINESIN_MOTOR_2"/>
    <property type="match status" value="1"/>
</dbReference>
<dbReference type="Gene3D" id="3.40.850.10">
    <property type="entry name" value="Kinesin motor domain"/>
    <property type="match status" value="1"/>
</dbReference>
<dbReference type="GO" id="GO:0007018">
    <property type="term" value="P:microtubule-based movement"/>
    <property type="evidence" value="ECO:0007669"/>
    <property type="project" value="InterPro"/>
</dbReference>
<keyword evidence="3 5" id="KW-0067">ATP-binding</keyword>
<feature type="region of interest" description="Disordered" evidence="6">
    <location>
        <begin position="635"/>
        <end position="712"/>
    </location>
</feature>
<dbReference type="GO" id="GO:0005874">
    <property type="term" value="C:microtubule"/>
    <property type="evidence" value="ECO:0007669"/>
    <property type="project" value="UniProtKB-KW"/>
</dbReference>
<dbReference type="InterPro" id="IPR036961">
    <property type="entry name" value="Kinesin_motor_dom_sf"/>
</dbReference>
<dbReference type="VEuPathDB" id="FungiDB:TERG_06796"/>
<evidence type="ECO:0000256" key="4">
    <source>
        <dbReference type="ARBA" id="ARBA00023175"/>
    </source>
</evidence>
<evidence type="ECO:0000256" key="2">
    <source>
        <dbReference type="ARBA" id="ARBA00022741"/>
    </source>
</evidence>
<evidence type="ECO:0000313" key="8">
    <source>
        <dbReference type="EMBL" id="OAL61994.1"/>
    </source>
</evidence>
<dbReference type="VEuPathDB" id="FungiDB:TERG_03117"/>
<sequence length="712" mass="79267">MERPKSSSGQTSLFQVYLRLRPPIQNKHDAKQEPFLSIEPPEGDEPFPTHITVQPPNDARKRAVEKFAFTKVFEEEATQLDVFQESGMPSLINAVLLENRDSLVATLGVTGSGKSHTILGSKTQRGITQMSLDIIFRSLEKTIQVPDDEAENPLLDSVAASDPSEAQIYAADHFLEMIYGDGDRGRISRAQTPMSRSQTPMDSFIGTSSRRPHLPRVSILPQDPDTSGIEISVPETDEHVVLVSMYEVYNDRIFDLLSPASQVNGTRAANNQKDRRRPLLFKSTEGSTDRKVVAGLRKVVCSTYEEALMVLETGLTERRVTGTGSNSVSSRSHGFFCVEVKKKVVDRRYGHESWAGHTFTIVDLAGSERARNAKTAGATLAEAGKINESLMYLGQCLQMQSDLQDGNKALVPFRQCKLTELLFSNSFPSPNNASSNSHPRNSQRAVMLVMADPLGDFNATSQMLRYSALAREVTVPRIPSITSTILSAPPSSATPKPGPGTSSKAQAAYADQLELAALEIAQISDEYEALAVRFSEEQALRIEAEFKLKAADERCLLIEQDVREECWAEMEERMDEEKRRWQAALDEETSRNENHLDMKIDVLSRGIKNPAPDSAEKINDLESENDALRRKIEQLERELHSRSPTKKTRSKKNTIPGRFDSTDYSFIPANESDIENTQLDMKKSKSSPLTQSGKPKRLTTRQWDLAPEGAYD</sequence>
<feature type="domain" description="Kinesin motor" evidence="7">
    <location>
        <begin position="13"/>
        <end position="473"/>
    </location>
</feature>
<reference evidence="8 9" key="1">
    <citation type="submission" date="2016-05" db="EMBL/GenBank/DDBJ databases">
        <title>Genome sequencing of Trichophyton rubrum CMCC(F)T1i isolated from hair.</title>
        <authorList>
            <person name="Zhan P."/>
            <person name="Tao Y."/>
            <person name="Liu W."/>
        </authorList>
    </citation>
    <scope>NUCLEOTIDE SEQUENCE [LARGE SCALE GENOMIC DNA]</scope>
    <source>
        <strain evidence="9">CMCC(F)T1i</strain>
    </source>
</reference>
<name>A0A178EPM5_TRIRU</name>
<evidence type="ECO:0000256" key="1">
    <source>
        <dbReference type="ARBA" id="ARBA00022701"/>
    </source>
</evidence>
<evidence type="ECO:0000313" key="9">
    <source>
        <dbReference type="Proteomes" id="UP000243015"/>
    </source>
</evidence>
<dbReference type="GO" id="GO:0005871">
    <property type="term" value="C:kinesin complex"/>
    <property type="evidence" value="ECO:0007669"/>
    <property type="project" value="TreeGrafter"/>
</dbReference>